<feature type="domain" description="Bms1-type G" evidence="2">
    <location>
        <begin position="65"/>
        <end position="236"/>
    </location>
</feature>
<dbReference type="PANTHER" id="PTHR12858:SF1">
    <property type="entry name" value="PRE-RRNA-PROCESSING PROTEIN TSR1 HOMOLOG"/>
    <property type="match status" value="1"/>
</dbReference>
<reference evidence="3" key="1">
    <citation type="submission" date="2025-08" db="UniProtKB">
        <authorList>
            <consortium name="Ensembl"/>
        </authorList>
    </citation>
    <scope>IDENTIFICATION</scope>
</reference>
<evidence type="ECO:0000313" key="4">
    <source>
        <dbReference type="Proteomes" id="UP000694557"/>
    </source>
</evidence>
<dbReference type="InterPro" id="IPR012948">
    <property type="entry name" value="AARP2CN"/>
</dbReference>
<dbReference type="Proteomes" id="UP000694557">
    <property type="component" value="Unassembled WGS sequence"/>
</dbReference>
<dbReference type="GO" id="GO:0003924">
    <property type="term" value="F:GTPase activity"/>
    <property type="evidence" value="ECO:0007669"/>
    <property type="project" value="TreeGrafter"/>
</dbReference>
<feature type="compositionally biased region" description="Acidic residues" evidence="1">
    <location>
        <begin position="399"/>
        <end position="433"/>
    </location>
</feature>
<dbReference type="GO" id="GO:0000479">
    <property type="term" value="P:endonucleolytic cleavage of tricistronic rRNA transcript (SSU-rRNA, 5.8S rRNA, LSU-rRNA)"/>
    <property type="evidence" value="ECO:0007669"/>
    <property type="project" value="TreeGrafter"/>
</dbReference>
<dbReference type="InterPro" id="IPR039761">
    <property type="entry name" value="Bms1/Tsr1"/>
</dbReference>
<dbReference type="PROSITE" id="PS51714">
    <property type="entry name" value="G_BMS1"/>
    <property type="match status" value="1"/>
</dbReference>
<dbReference type="GO" id="GO:0030688">
    <property type="term" value="C:preribosome, small subunit precursor"/>
    <property type="evidence" value="ECO:0007669"/>
    <property type="project" value="TreeGrafter"/>
</dbReference>
<evidence type="ECO:0000313" key="3">
    <source>
        <dbReference type="Ensembl" id="ENSOKIP00005104831.1"/>
    </source>
</evidence>
<dbReference type="GO" id="GO:0005525">
    <property type="term" value="F:GTP binding"/>
    <property type="evidence" value="ECO:0007669"/>
    <property type="project" value="TreeGrafter"/>
</dbReference>
<feature type="region of interest" description="Disordered" evidence="1">
    <location>
        <begin position="249"/>
        <end position="268"/>
    </location>
</feature>
<dbReference type="Pfam" id="PF22298">
    <property type="entry name" value="Tsr1_G-like"/>
    <property type="match status" value="1"/>
</dbReference>
<dbReference type="InterPro" id="IPR030387">
    <property type="entry name" value="G_Bms1/Tsr1_dom"/>
</dbReference>
<name>A0A8C7KT78_ONCKI</name>
<feature type="compositionally biased region" description="Polar residues" evidence="1">
    <location>
        <begin position="249"/>
        <end position="258"/>
    </location>
</feature>
<dbReference type="SMART" id="SM00785">
    <property type="entry name" value="AARP2CN"/>
    <property type="match status" value="1"/>
</dbReference>
<feature type="compositionally biased region" description="Basic residues" evidence="1">
    <location>
        <begin position="35"/>
        <end position="44"/>
    </location>
</feature>
<feature type="region of interest" description="Disordered" evidence="1">
    <location>
        <begin position="1"/>
        <end position="44"/>
    </location>
</feature>
<feature type="compositionally biased region" description="Polar residues" evidence="1">
    <location>
        <begin position="16"/>
        <end position="25"/>
    </location>
</feature>
<dbReference type="GO" id="GO:0034511">
    <property type="term" value="F:U3 snoRNA binding"/>
    <property type="evidence" value="ECO:0007669"/>
    <property type="project" value="TreeGrafter"/>
</dbReference>
<dbReference type="Pfam" id="PF08142">
    <property type="entry name" value="AARP2CN"/>
    <property type="match status" value="1"/>
</dbReference>
<reference evidence="3" key="2">
    <citation type="submission" date="2025-09" db="UniProtKB">
        <authorList>
            <consortium name="Ensembl"/>
        </authorList>
    </citation>
    <scope>IDENTIFICATION</scope>
</reference>
<evidence type="ECO:0000256" key="1">
    <source>
        <dbReference type="SAM" id="MobiDB-lite"/>
    </source>
</evidence>
<protein>
    <submittedName>
        <fullName evidence="3">TSR1 ribosome maturation factor</fullName>
    </submittedName>
</protein>
<dbReference type="Ensembl" id="ENSOKIT00005112341.1">
    <property type="protein sequence ID" value="ENSOKIP00005104831.1"/>
    <property type="gene ID" value="ENSOKIG00005046068.1"/>
</dbReference>
<dbReference type="GO" id="GO:0000462">
    <property type="term" value="P:maturation of SSU-rRNA from tricistronic rRNA transcript (SSU-rRNA, 5.8S rRNA, LSU-rRNA)"/>
    <property type="evidence" value="ECO:0007669"/>
    <property type="project" value="TreeGrafter"/>
</dbReference>
<keyword evidence="4" id="KW-1185">Reference proteome</keyword>
<accession>A0A8C7KT78</accession>
<organism evidence="3 4">
    <name type="scientific">Oncorhynchus kisutch</name>
    <name type="common">Coho salmon</name>
    <name type="synonym">Salmo kisutch</name>
    <dbReference type="NCBI Taxonomy" id="8019"/>
    <lineage>
        <taxon>Eukaryota</taxon>
        <taxon>Metazoa</taxon>
        <taxon>Chordata</taxon>
        <taxon>Craniata</taxon>
        <taxon>Vertebrata</taxon>
        <taxon>Euteleostomi</taxon>
        <taxon>Actinopterygii</taxon>
        <taxon>Neopterygii</taxon>
        <taxon>Teleostei</taxon>
        <taxon>Protacanthopterygii</taxon>
        <taxon>Salmoniformes</taxon>
        <taxon>Salmonidae</taxon>
        <taxon>Salmoninae</taxon>
        <taxon>Oncorhynchus</taxon>
    </lineage>
</organism>
<dbReference type="PANTHER" id="PTHR12858">
    <property type="entry name" value="RIBOSOME BIOGENESIS PROTEIN"/>
    <property type="match status" value="1"/>
</dbReference>
<proteinExistence type="predicted"/>
<feature type="region of interest" description="Disordered" evidence="1">
    <location>
        <begin position="393"/>
        <end position="434"/>
    </location>
</feature>
<evidence type="ECO:0000259" key="2">
    <source>
        <dbReference type="PROSITE" id="PS51714"/>
    </source>
</evidence>
<sequence length="449" mass="50161">MERQWLESRRRRPPNASMTSMTALTKKQKQEARKLDKRHKANQLRKNKKDLVLAEKCHLGSRDGPPHLVAAVALHAGVVAEAVTRLLWCEEAGWLVCEENSVYEVSDSFSLVMARFKQRFTFLQTQVAHRLDTDYIDMHSLLDVVMVADSLVFVLDSTEGWDSYGDYCLGLFAQGLPAHSLVCQGVSDLAVKKRVDSRQALAKISKTRFPGARLFPLDSDQDATLTSDTWEHRGRGGWASAPVGLSSWASRPYTPNSSEKGRGEAPTGLGTLRVSGYVRGCPLQVDRLVHISGFGNFQLSQIESPIDPLPLNYDRPPASCDRSVRVDSGVDEIESVQVLMKADPARRESLQAEAEVGPMDGEQIWPTDTELLEAEEVRKSKRAMKVPKGTSDYQATWIVDEEDENGEEDEVSTDDEEDDDAMMDESIDEEDLDSQVVCSSAPFIFFNRY</sequence>
<dbReference type="AlphaFoldDB" id="A0A8C7KT78"/>
<dbReference type="GO" id="GO:0005634">
    <property type="term" value="C:nucleus"/>
    <property type="evidence" value="ECO:0007669"/>
    <property type="project" value="InterPro"/>
</dbReference>
<dbReference type="GeneTree" id="ENSGT00940000153195"/>